<protein>
    <submittedName>
        <fullName evidence="2">Uncharacterized protein</fullName>
    </submittedName>
</protein>
<organism evidence="2 3">
    <name type="scientific">Desulforamulus profundi</name>
    <dbReference type="NCBI Taxonomy" id="1383067"/>
    <lineage>
        <taxon>Bacteria</taxon>
        <taxon>Bacillati</taxon>
        <taxon>Bacillota</taxon>
        <taxon>Clostridia</taxon>
        <taxon>Eubacteriales</taxon>
        <taxon>Peptococcaceae</taxon>
        <taxon>Desulforamulus</taxon>
    </lineage>
</organism>
<sequence>MPKFAGMFLASILIVASLSMMISDSLNYKSFCYVTAIFLPGIIIYHYFFIWFPGALQKTESLVRVVKIIYSSIEEAQLGSPSPFKFIQKNSVEKAWKEFFLEAFTVIDREIKDETIRNWIFNKIKRKLSADRSGREVKKALKKIVGDSKYRYLFKDEL</sequence>
<keyword evidence="3" id="KW-1185">Reference proteome</keyword>
<keyword evidence="1" id="KW-0812">Transmembrane</keyword>
<accession>A0A2C6LKJ3</accession>
<keyword evidence="1" id="KW-0472">Membrane</keyword>
<dbReference type="EMBL" id="AWQQ01000035">
    <property type="protein sequence ID" value="PHJ39100.1"/>
    <property type="molecule type" value="Genomic_DNA"/>
</dbReference>
<evidence type="ECO:0000313" key="2">
    <source>
        <dbReference type="EMBL" id="PHJ39100.1"/>
    </source>
</evidence>
<gene>
    <name evidence="2" type="ORF">P378_05420</name>
</gene>
<reference evidence="2 3" key="1">
    <citation type="submission" date="2013-09" db="EMBL/GenBank/DDBJ databases">
        <title>Biodegradation of hydrocarbons in the deep terrestrial subsurface : characterization of a microbial consortium composed of two Desulfotomaculum species originating from a deep geological formation.</title>
        <authorList>
            <person name="Aullo T."/>
            <person name="Berlendis S."/>
            <person name="Lascourreges J.-F."/>
            <person name="Dessort D."/>
            <person name="Saint-Laurent S."/>
            <person name="Schraauwers B."/>
            <person name="Mas J."/>
            <person name="Magot M."/>
            <person name="Ranchou-Peyruse A."/>
        </authorList>
    </citation>
    <scope>NUCLEOTIDE SEQUENCE [LARGE SCALE GENOMIC DNA]</scope>
    <source>
        <strain evidence="2 3">Bs107</strain>
    </source>
</reference>
<dbReference type="Proteomes" id="UP000222564">
    <property type="component" value="Unassembled WGS sequence"/>
</dbReference>
<proteinExistence type="predicted"/>
<feature type="transmembrane region" description="Helical" evidence="1">
    <location>
        <begin position="33"/>
        <end position="52"/>
    </location>
</feature>
<keyword evidence="1" id="KW-1133">Transmembrane helix</keyword>
<dbReference type="AlphaFoldDB" id="A0A2C6LKJ3"/>
<dbReference type="OrthoDB" id="1786818at2"/>
<evidence type="ECO:0000313" key="3">
    <source>
        <dbReference type="Proteomes" id="UP000222564"/>
    </source>
</evidence>
<comment type="caution">
    <text evidence="2">The sequence shown here is derived from an EMBL/GenBank/DDBJ whole genome shotgun (WGS) entry which is preliminary data.</text>
</comment>
<name>A0A2C6LKJ3_9FIRM</name>
<evidence type="ECO:0000256" key="1">
    <source>
        <dbReference type="SAM" id="Phobius"/>
    </source>
</evidence>
<dbReference type="RefSeq" id="WP_099082448.1">
    <property type="nucleotide sequence ID" value="NZ_AWQQ01000035.1"/>
</dbReference>